<evidence type="ECO:0000313" key="3">
    <source>
        <dbReference type="EMBL" id="EHK26647.1"/>
    </source>
</evidence>
<dbReference type="eggNOG" id="ENOG502SQUM">
    <property type="taxonomic scope" value="Eukaryota"/>
</dbReference>
<reference evidence="3 4" key="1">
    <citation type="journal article" date="2011" name="Genome Biol.">
        <title>Comparative genome sequence analysis underscores mycoparasitism as the ancestral life style of Trichoderma.</title>
        <authorList>
            <person name="Kubicek C.P."/>
            <person name="Herrera-Estrella A."/>
            <person name="Seidl-Seiboth V."/>
            <person name="Martinez D.A."/>
            <person name="Druzhinina I.S."/>
            <person name="Thon M."/>
            <person name="Zeilinger S."/>
            <person name="Casas-Flores S."/>
            <person name="Horwitz B.A."/>
            <person name="Mukherjee P.K."/>
            <person name="Mukherjee M."/>
            <person name="Kredics L."/>
            <person name="Alcaraz L.D."/>
            <person name="Aerts A."/>
            <person name="Antal Z."/>
            <person name="Atanasova L."/>
            <person name="Cervantes-Badillo M.G."/>
            <person name="Challacombe J."/>
            <person name="Chertkov O."/>
            <person name="McCluskey K."/>
            <person name="Coulpier F."/>
            <person name="Deshpande N."/>
            <person name="von Doehren H."/>
            <person name="Ebbole D.J."/>
            <person name="Esquivel-Naranjo E.U."/>
            <person name="Fekete E."/>
            <person name="Flipphi M."/>
            <person name="Glaser F."/>
            <person name="Gomez-Rodriguez E.Y."/>
            <person name="Gruber S."/>
            <person name="Han C."/>
            <person name="Henrissat B."/>
            <person name="Hermosa R."/>
            <person name="Hernandez-Onate M."/>
            <person name="Karaffa L."/>
            <person name="Kosti I."/>
            <person name="Le Crom S."/>
            <person name="Lindquist E."/>
            <person name="Lucas S."/>
            <person name="Luebeck M."/>
            <person name="Luebeck P.S."/>
            <person name="Margeot A."/>
            <person name="Metz B."/>
            <person name="Misra M."/>
            <person name="Nevalainen H."/>
            <person name="Omann M."/>
            <person name="Packer N."/>
            <person name="Perrone G."/>
            <person name="Uresti-Rivera E.E."/>
            <person name="Salamov A."/>
            <person name="Schmoll M."/>
            <person name="Seiboth B."/>
            <person name="Shapiro H."/>
            <person name="Sukno S."/>
            <person name="Tamayo-Ramos J.A."/>
            <person name="Tisch D."/>
            <person name="Wiest A."/>
            <person name="Wilkinson H.H."/>
            <person name="Zhang M."/>
            <person name="Coutinho P.M."/>
            <person name="Kenerley C.M."/>
            <person name="Monte E."/>
            <person name="Baker S.E."/>
            <person name="Grigoriev I.V."/>
        </authorList>
    </citation>
    <scope>NUCLEOTIDE SEQUENCE [LARGE SCALE GENOMIC DNA]</scope>
    <source>
        <strain evidence="4">Gv29-8 / FGSC 10586</strain>
    </source>
</reference>
<name>G9MGK0_HYPVG</name>
<feature type="compositionally biased region" description="Low complexity" evidence="1">
    <location>
        <begin position="53"/>
        <end position="67"/>
    </location>
</feature>
<feature type="domain" description="PA14" evidence="2">
    <location>
        <begin position="97"/>
        <end position="257"/>
    </location>
</feature>
<dbReference type="GeneID" id="25795909"/>
<dbReference type="HOGENOM" id="CLU_030583_0_0_1"/>
<dbReference type="STRING" id="413071.G9MGK0"/>
<dbReference type="RefSeq" id="XP_013960845.1">
    <property type="nucleotide sequence ID" value="XM_014105370.1"/>
</dbReference>
<dbReference type="OrthoDB" id="4388755at2759"/>
<feature type="compositionally biased region" description="Basic and acidic residues" evidence="1">
    <location>
        <begin position="40"/>
        <end position="52"/>
    </location>
</feature>
<comment type="caution">
    <text evidence="3">The sequence shown here is derived from an EMBL/GenBank/DDBJ whole genome shotgun (WGS) entry which is preliminary data.</text>
</comment>
<proteinExistence type="predicted"/>
<dbReference type="OMA" id="FHDATPT"/>
<sequence>MASVANGHAVAIPAGQLDARTYPTPTDRDSHLVEGPVDDYSGRRHQDGDLHQTETSTSISTTTVTPTVTPPSCPTQCPAPPSCNNLGFDWAYYNNSARNTDTTYSTFHPDSYKKTTPIYVGTTSYVGGLYGQGSQTTGPIYDSSRNFNLDFFALNHHAYIYACEAGTYSISIPYSNDAVYLWTGAKAYSGWTDNNADAAALYNQPDHIAGRANFNLDIPANSYVPIRFFYGQAQYGGGFNFNITTPSGQVIVSNQETFSPYVVRYSCDGTTAPAFAAFGKET</sequence>
<dbReference type="VEuPathDB" id="FungiDB:TRIVIDRAFT_59139"/>
<dbReference type="Proteomes" id="UP000007115">
    <property type="component" value="Unassembled WGS sequence"/>
</dbReference>
<dbReference type="Gene3D" id="2.60.120.1560">
    <property type="match status" value="1"/>
</dbReference>
<accession>G9MGK0</accession>
<evidence type="ECO:0000259" key="2">
    <source>
        <dbReference type="PROSITE" id="PS51820"/>
    </source>
</evidence>
<evidence type="ECO:0000256" key="1">
    <source>
        <dbReference type="SAM" id="MobiDB-lite"/>
    </source>
</evidence>
<dbReference type="Pfam" id="PF10528">
    <property type="entry name" value="GLEYA"/>
    <property type="match status" value="1"/>
</dbReference>
<evidence type="ECO:0000313" key="4">
    <source>
        <dbReference type="Proteomes" id="UP000007115"/>
    </source>
</evidence>
<keyword evidence="4" id="KW-1185">Reference proteome</keyword>
<protein>
    <recommendedName>
        <fullName evidence="2">PA14 domain-containing protein</fullName>
    </recommendedName>
</protein>
<gene>
    <name evidence="3" type="ORF">TRIVIDRAFT_59139</name>
</gene>
<dbReference type="InterPro" id="IPR018871">
    <property type="entry name" value="GLEYA_adhesin_domain"/>
</dbReference>
<feature type="region of interest" description="Disordered" evidence="1">
    <location>
        <begin position="16"/>
        <end position="73"/>
    </location>
</feature>
<dbReference type="InParanoid" id="G9MGK0"/>
<dbReference type="EMBL" id="ABDF02000002">
    <property type="protein sequence ID" value="EHK26647.1"/>
    <property type="molecule type" value="Genomic_DNA"/>
</dbReference>
<organism evidence="3 4">
    <name type="scientific">Hypocrea virens (strain Gv29-8 / FGSC 10586)</name>
    <name type="common">Gliocladium virens</name>
    <name type="synonym">Trichoderma virens</name>
    <dbReference type="NCBI Taxonomy" id="413071"/>
    <lineage>
        <taxon>Eukaryota</taxon>
        <taxon>Fungi</taxon>
        <taxon>Dikarya</taxon>
        <taxon>Ascomycota</taxon>
        <taxon>Pezizomycotina</taxon>
        <taxon>Sordariomycetes</taxon>
        <taxon>Hypocreomycetidae</taxon>
        <taxon>Hypocreales</taxon>
        <taxon>Hypocreaceae</taxon>
        <taxon>Trichoderma</taxon>
    </lineage>
</organism>
<dbReference type="AlphaFoldDB" id="G9MGK0"/>
<dbReference type="PROSITE" id="PS51820">
    <property type="entry name" value="PA14"/>
    <property type="match status" value="1"/>
</dbReference>
<dbReference type="InterPro" id="IPR037524">
    <property type="entry name" value="PA14/GLEYA"/>
</dbReference>